<evidence type="ECO:0000256" key="8">
    <source>
        <dbReference type="ARBA" id="ARBA00038091"/>
    </source>
</evidence>
<evidence type="ECO:0000256" key="3">
    <source>
        <dbReference type="ARBA" id="ARBA00022552"/>
    </source>
</evidence>
<dbReference type="InterPro" id="IPR036974">
    <property type="entry name" value="PUA_sf"/>
</dbReference>
<evidence type="ECO:0000256" key="5">
    <source>
        <dbReference type="ARBA" id="ARBA00022679"/>
    </source>
</evidence>
<dbReference type="Gene3D" id="2.30.130.10">
    <property type="entry name" value="PUA domain"/>
    <property type="match status" value="1"/>
</dbReference>
<dbReference type="Pfam" id="PF10672">
    <property type="entry name" value="Methyltrans_SAM"/>
    <property type="match status" value="1"/>
</dbReference>
<dbReference type="GO" id="GO:0008168">
    <property type="term" value="F:methyltransferase activity"/>
    <property type="evidence" value="ECO:0007669"/>
    <property type="project" value="UniProtKB-KW"/>
</dbReference>
<comment type="subcellular location">
    <subcellularLocation>
        <location evidence="1">Cytoplasm</location>
    </subcellularLocation>
</comment>
<dbReference type="InterPro" id="IPR019614">
    <property type="entry name" value="SAM-dep_methyl-trfase"/>
</dbReference>
<dbReference type="SUPFAM" id="SSF53335">
    <property type="entry name" value="S-adenosyl-L-methionine-dependent methyltransferases"/>
    <property type="match status" value="1"/>
</dbReference>
<accession>A0A932G0N6</accession>
<evidence type="ECO:0000256" key="2">
    <source>
        <dbReference type="ARBA" id="ARBA00022490"/>
    </source>
</evidence>
<keyword evidence="2" id="KW-0963">Cytoplasm</keyword>
<dbReference type="PANTHER" id="PTHR42873">
    <property type="entry name" value="RIBOSOMAL RNA LARGE SUBUNIT METHYLTRANSFERASE"/>
    <property type="match status" value="1"/>
</dbReference>
<dbReference type="InterPro" id="IPR041532">
    <property type="entry name" value="RlmI-like_PUA"/>
</dbReference>
<keyword evidence="4 10" id="KW-0489">Methyltransferase</keyword>
<dbReference type="GO" id="GO:0003723">
    <property type="term" value="F:RNA binding"/>
    <property type="evidence" value="ECO:0007669"/>
    <property type="project" value="UniProtKB-KW"/>
</dbReference>
<dbReference type="GO" id="GO:0006364">
    <property type="term" value="P:rRNA processing"/>
    <property type="evidence" value="ECO:0007669"/>
    <property type="project" value="UniProtKB-KW"/>
</dbReference>
<feature type="domain" description="PUA" evidence="9">
    <location>
        <begin position="2"/>
        <end position="87"/>
    </location>
</feature>
<dbReference type="Pfam" id="PF17785">
    <property type="entry name" value="PUA_3"/>
    <property type="match status" value="1"/>
</dbReference>
<dbReference type="GO" id="GO:0032259">
    <property type="term" value="P:methylation"/>
    <property type="evidence" value="ECO:0007669"/>
    <property type="project" value="UniProtKB-KW"/>
</dbReference>
<evidence type="ECO:0000256" key="7">
    <source>
        <dbReference type="ARBA" id="ARBA00022884"/>
    </source>
</evidence>
<comment type="caution">
    <text evidence="10">The sequence shown here is derived from an EMBL/GenBank/DDBJ whole genome shotgun (WGS) entry which is preliminary data.</text>
</comment>
<dbReference type="AlphaFoldDB" id="A0A932G0N6"/>
<name>A0A932G0N6_UNCTE</name>
<dbReference type="CDD" id="cd02440">
    <property type="entry name" value="AdoMet_MTases"/>
    <property type="match status" value="1"/>
</dbReference>
<dbReference type="PROSITE" id="PS50890">
    <property type="entry name" value="PUA"/>
    <property type="match status" value="1"/>
</dbReference>
<dbReference type="SMART" id="SM00359">
    <property type="entry name" value="PUA"/>
    <property type="match status" value="1"/>
</dbReference>
<dbReference type="Gene3D" id="3.40.50.150">
    <property type="entry name" value="Vaccinia Virus protein VP39"/>
    <property type="match status" value="1"/>
</dbReference>
<dbReference type="CDD" id="cd21153">
    <property type="entry name" value="PUA_RlmI"/>
    <property type="match status" value="1"/>
</dbReference>
<reference evidence="10" key="1">
    <citation type="submission" date="2020-07" db="EMBL/GenBank/DDBJ databases">
        <title>Huge and variable diversity of episymbiotic CPR bacteria and DPANN archaea in groundwater ecosystems.</title>
        <authorList>
            <person name="He C.Y."/>
            <person name="Keren R."/>
            <person name="Whittaker M."/>
            <person name="Farag I.F."/>
            <person name="Doudna J."/>
            <person name="Cate J.H.D."/>
            <person name="Banfield J.F."/>
        </authorList>
    </citation>
    <scope>NUCLEOTIDE SEQUENCE</scope>
    <source>
        <strain evidence="10">NC_groundwater_672_Ag_B-0.1um_62_36</strain>
    </source>
</reference>
<dbReference type="GO" id="GO:0005737">
    <property type="term" value="C:cytoplasm"/>
    <property type="evidence" value="ECO:0007669"/>
    <property type="project" value="UniProtKB-SubCell"/>
</dbReference>
<evidence type="ECO:0000256" key="4">
    <source>
        <dbReference type="ARBA" id="ARBA00022603"/>
    </source>
</evidence>
<dbReference type="PANTHER" id="PTHR42873:SF1">
    <property type="entry name" value="S-ADENOSYLMETHIONINE-DEPENDENT METHYLTRANSFERASE DOMAIN-CONTAINING PROTEIN"/>
    <property type="match status" value="1"/>
</dbReference>
<dbReference type="SUPFAM" id="SSF88697">
    <property type="entry name" value="PUA domain-like"/>
    <property type="match status" value="1"/>
</dbReference>
<keyword evidence="7" id="KW-0694">RNA-binding</keyword>
<evidence type="ECO:0000256" key="1">
    <source>
        <dbReference type="ARBA" id="ARBA00004496"/>
    </source>
</evidence>
<dbReference type="Gene3D" id="3.30.750.80">
    <property type="entry name" value="RNA methyltransferase domain (HRMD) like"/>
    <property type="match status" value="1"/>
</dbReference>
<gene>
    <name evidence="10" type="ORF">HYY20_06455</name>
</gene>
<dbReference type="InterPro" id="IPR002478">
    <property type="entry name" value="PUA"/>
</dbReference>
<dbReference type="InterPro" id="IPR029063">
    <property type="entry name" value="SAM-dependent_MTases_sf"/>
</dbReference>
<evidence type="ECO:0000313" key="11">
    <source>
        <dbReference type="Proteomes" id="UP000769766"/>
    </source>
</evidence>
<organism evidence="10 11">
    <name type="scientific">Tectimicrobiota bacterium</name>
    <dbReference type="NCBI Taxonomy" id="2528274"/>
    <lineage>
        <taxon>Bacteria</taxon>
        <taxon>Pseudomonadati</taxon>
        <taxon>Nitrospinota/Tectimicrobiota group</taxon>
        <taxon>Candidatus Tectimicrobiota</taxon>
    </lineage>
</organism>
<keyword evidence="6" id="KW-0949">S-adenosyl-L-methionine</keyword>
<proteinExistence type="inferred from homology"/>
<comment type="similarity">
    <text evidence="8">Belongs to the methyltransferase superfamily. RlmI family.</text>
</comment>
<evidence type="ECO:0000313" key="10">
    <source>
        <dbReference type="EMBL" id="MBI2876505.1"/>
    </source>
</evidence>
<dbReference type="Proteomes" id="UP000769766">
    <property type="component" value="Unassembled WGS sequence"/>
</dbReference>
<protein>
    <submittedName>
        <fullName evidence="10">Class I SAM-dependent rRNA methyltransferase</fullName>
    </submittedName>
</protein>
<dbReference type="InterPro" id="IPR015947">
    <property type="entry name" value="PUA-like_sf"/>
</dbReference>
<dbReference type="CDD" id="cd11572">
    <property type="entry name" value="RlmI_M_like"/>
    <property type="match status" value="1"/>
</dbReference>
<dbReference type="EMBL" id="JACPRF010000197">
    <property type="protein sequence ID" value="MBI2876505.1"/>
    <property type="molecule type" value="Genomic_DNA"/>
</dbReference>
<evidence type="ECO:0000256" key="6">
    <source>
        <dbReference type="ARBA" id="ARBA00022691"/>
    </source>
</evidence>
<sequence>MHRIALKAGHDRRARAGHPWIFSNEIQEESFKTCAPGEPVEVEDAQGRFLGRGYFNPHSLIAIRLLTRQPEEIDADFFRHRILEAWRYRQRIYPGQTALRLIYSESDGLPGLIVDRYGDCLSVQLLTLGMEQQREPILSALAEIVHPRAIVLRNDAPIRRLEGLALEKGVAAGTLEGPVTLEEGGVSLGVDLLEGQKTGFFFDQRENRLRMRRYVAGARILDGFCYTGAWALQALQGGAAEVVGIDASARALAWAEENGRRNGRSARCRFQRADLFEALKVRVEAGERFDGVILDPPALAESRKSLPTALKGYEKINFYAMRLLGAEGFLFTCSCSYHLTREMFVGVIVRAARKARKSVRIMEYGQQAPDHPILPTVPETEYLKCLFLEVKDER</sequence>
<evidence type="ECO:0000259" key="9">
    <source>
        <dbReference type="SMART" id="SM00359"/>
    </source>
</evidence>
<keyword evidence="3" id="KW-0698">rRNA processing</keyword>
<keyword evidence="5" id="KW-0808">Transferase</keyword>